<evidence type="ECO:0000313" key="6">
    <source>
        <dbReference type="EMBL" id="MED6200427.1"/>
    </source>
</evidence>
<evidence type="ECO:0000256" key="4">
    <source>
        <dbReference type="PROSITE-ProRule" id="PRU00027"/>
    </source>
</evidence>
<dbReference type="Proteomes" id="UP001341840">
    <property type="component" value="Unassembled WGS sequence"/>
</dbReference>
<name>A0ABU6XQU5_9FABA</name>
<keyword evidence="3" id="KW-0862">Zinc</keyword>
<gene>
    <name evidence="6" type="ORF">PIB30_084933</name>
</gene>
<accession>A0ABU6XQU5</accession>
<dbReference type="InterPro" id="IPR036236">
    <property type="entry name" value="Znf_C2H2_sf"/>
</dbReference>
<keyword evidence="2 4" id="KW-0863">Zinc-finger</keyword>
<comment type="caution">
    <text evidence="6">The sequence shown here is derived from an EMBL/GenBank/DDBJ whole genome shotgun (WGS) entry which is preliminary data.</text>
</comment>
<proteinExistence type="predicted"/>
<evidence type="ECO:0000259" key="5">
    <source>
        <dbReference type="PROSITE" id="PS50808"/>
    </source>
</evidence>
<keyword evidence="7" id="KW-1185">Reference proteome</keyword>
<feature type="domain" description="BED-type" evidence="5">
    <location>
        <begin position="59"/>
        <end position="111"/>
    </location>
</feature>
<sequence>MGRGDCILPQASKENKAMDIEIVATPAPAPALAADAAAPQIVKENRDANINDKEIFRKGKTSYVWSHFIVFPVAENGGKHLAKCHHCPKKYGCHSTKHGTNSMNNHLKGVHLWIFTKGGKKGTFIALCPKLVKKGNL</sequence>
<dbReference type="EMBL" id="JASCZI010212844">
    <property type="protein sequence ID" value="MED6200427.1"/>
    <property type="molecule type" value="Genomic_DNA"/>
</dbReference>
<evidence type="ECO:0000256" key="2">
    <source>
        <dbReference type="ARBA" id="ARBA00022771"/>
    </source>
</evidence>
<dbReference type="PROSITE" id="PS50808">
    <property type="entry name" value="ZF_BED"/>
    <property type="match status" value="1"/>
</dbReference>
<reference evidence="6 7" key="1">
    <citation type="journal article" date="2023" name="Plants (Basel)">
        <title>Bridging the Gap: Combining Genomics and Transcriptomics Approaches to Understand Stylosanthes scabra, an Orphan Legume from the Brazilian Caatinga.</title>
        <authorList>
            <person name="Ferreira-Neto J.R.C."/>
            <person name="da Silva M.D."/>
            <person name="Binneck E."/>
            <person name="de Melo N.F."/>
            <person name="da Silva R.H."/>
            <person name="de Melo A.L.T.M."/>
            <person name="Pandolfi V."/>
            <person name="Bustamante F.O."/>
            <person name="Brasileiro-Vidal A.C."/>
            <person name="Benko-Iseppon A.M."/>
        </authorList>
    </citation>
    <scope>NUCLEOTIDE SEQUENCE [LARGE SCALE GENOMIC DNA]</scope>
    <source>
        <tissue evidence="6">Leaves</tissue>
    </source>
</reference>
<protein>
    <recommendedName>
        <fullName evidence="5">BED-type domain-containing protein</fullName>
    </recommendedName>
</protein>
<dbReference type="InterPro" id="IPR003656">
    <property type="entry name" value="Znf_BED"/>
</dbReference>
<evidence type="ECO:0000256" key="1">
    <source>
        <dbReference type="ARBA" id="ARBA00022723"/>
    </source>
</evidence>
<dbReference type="SUPFAM" id="SSF57667">
    <property type="entry name" value="beta-beta-alpha zinc fingers"/>
    <property type="match status" value="1"/>
</dbReference>
<evidence type="ECO:0000313" key="7">
    <source>
        <dbReference type="Proteomes" id="UP001341840"/>
    </source>
</evidence>
<organism evidence="6 7">
    <name type="scientific">Stylosanthes scabra</name>
    <dbReference type="NCBI Taxonomy" id="79078"/>
    <lineage>
        <taxon>Eukaryota</taxon>
        <taxon>Viridiplantae</taxon>
        <taxon>Streptophyta</taxon>
        <taxon>Embryophyta</taxon>
        <taxon>Tracheophyta</taxon>
        <taxon>Spermatophyta</taxon>
        <taxon>Magnoliopsida</taxon>
        <taxon>eudicotyledons</taxon>
        <taxon>Gunneridae</taxon>
        <taxon>Pentapetalae</taxon>
        <taxon>rosids</taxon>
        <taxon>fabids</taxon>
        <taxon>Fabales</taxon>
        <taxon>Fabaceae</taxon>
        <taxon>Papilionoideae</taxon>
        <taxon>50 kb inversion clade</taxon>
        <taxon>dalbergioids sensu lato</taxon>
        <taxon>Dalbergieae</taxon>
        <taxon>Pterocarpus clade</taxon>
        <taxon>Stylosanthes</taxon>
    </lineage>
</organism>
<keyword evidence="1" id="KW-0479">Metal-binding</keyword>
<dbReference type="SMART" id="SM00614">
    <property type="entry name" value="ZnF_BED"/>
    <property type="match status" value="1"/>
</dbReference>
<evidence type="ECO:0000256" key="3">
    <source>
        <dbReference type="ARBA" id="ARBA00022833"/>
    </source>
</evidence>